<keyword evidence="2" id="KW-1185">Reference proteome</keyword>
<gene>
    <name evidence="1" type="ORF">NCGR_LOCUS63421</name>
</gene>
<dbReference type="Proteomes" id="UP000604825">
    <property type="component" value="Unassembled WGS sequence"/>
</dbReference>
<protein>
    <submittedName>
        <fullName evidence="1">Uncharacterized protein</fullName>
    </submittedName>
</protein>
<sequence length="273" mass="30139">MPGVIFPMKMLEQPSSARISILIPGVIMLVINITCRGQTTGLLRRKDPCLDPEKLGCKEAEEEMQFSGEERVVSGTHAPRKAYFEYRGRSQQSMRISYPTMNCMSTSSITPTALMALYPNPTCSGPGSSRISSSAGRARKLPFNECKQGSLLTLHLAWYGRRDLNWIWVWKASRSFIGGNEGMSLPSGVRAMSSKLSPRFSFSRFKAIPFTPLPTSTKAELNRSKRLGGNNHNDILFNRGNAMSGAPIRIGTNQFPNPPIIAGITIKKIIKKA</sequence>
<dbReference type="EMBL" id="CAJGYO010000019">
    <property type="protein sequence ID" value="CAD6339323.1"/>
    <property type="molecule type" value="Genomic_DNA"/>
</dbReference>
<dbReference type="AlphaFoldDB" id="A0A811SDF5"/>
<comment type="caution">
    <text evidence="1">The sequence shown here is derived from an EMBL/GenBank/DDBJ whole genome shotgun (WGS) entry which is preliminary data.</text>
</comment>
<accession>A0A811SDF5</accession>
<reference evidence="1" key="1">
    <citation type="submission" date="2020-10" db="EMBL/GenBank/DDBJ databases">
        <authorList>
            <person name="Han B."/>
            <person name="Lu T."/>
            <person name="Zhao Q."/>
            <person name="Huang X."/>
            <person name="Zhao Y."/>
        </authorList>
    </citation>
    <scope>NUCLEOTIDE SEQUENCE</scope>
</reference>
<name>A0A811SDF5_9POAL</name>
<evidence type="ECO:0000313" key="1">
    <source>
        <dbReference type="EMBL" id="CAD6339323.1"/>
    </source>
</evidence>
<organism evidence="1 2">
    <name type="scientific">Miscanthus lutarioriparius</name>
    <dbReference type="NCBI Taxonomy" id="422564"/>
    <lineage>
        <taxon>Eukaryota</taxon>
        <taxon>Viridiplantae</taxon>
        <taxon>Streptophyta</taxon>
        <taxon>Embryophyta</taxon>
        <taxon>Tracheophyta</taxon>
        <taxon>Spermatophyta</taxon>
        <taxon>Magnoliopsida</taxon>
        <taxon>Liliopsida</taxon>
        <taxon>Poales</taxon>
        <taxon>Poaceae</taxon>
        <taxon>PACMAD clade</taxon>
        <taxon>Panicoideae</taxon>
        <taxon>Andropogonodae</taxon>
        <taxon>Andropogoneae</taxon>
        <taxon>Saccharinae</taxon>
        <taxon>Miscanthus</taxon>
    </lineage>
</organism>
<dbReference type="OrthoDB" id="10651484at2759"/>
<proteinExistence type="predicted"/>
<evidence type="ECO:0000313" key="2">
    <source>
        <dbReference type="Proteomes" id="UP000604825"/>
    </source>
</evidence>